<feature type="transmembrane region" description="Helical" evidence="6">
    <location>
        <begin position="157"/>
        <end position="178"/>
    </location>
</feature>
<dbReference type="Pfam" id="PF01694">
    <property type="entry name" value="Rhomboid"/>
    <property type="match status" value="1"/>
</dbReference>
<evidence type="ECO:0000313" key="10">
    <source>
        <dbReference type="Proteomes" id="UP001472677"/>
    </source>
</evidence>
<keyword evidence="10" id="KW-1185">Reference proteome</keyword>
<keyword evidence="5 6" id="KW-0472">Membrane</keyword>
<dbReference type="InterPro" id="IPR002610">
    <property type="entry name" value="Peptidase_S54_rhomboid-like"/>
</dbReference>
<protein>
    <recommendedName>
        <fullName evidence="6">RHOMBOID-like protein</fullName>
        <ecNumber evidence="6">3.4.21.105</ecNumber>
    </recommendedName>
</protein>
<dbReference type="EMBL" id="JBBPBM010000002">
    <property type="protein sequence ID" value="KAK8596330.1"/>
    <property type="molecule type" value="Genomic_DNA"/>
</dbReference>
<dbReference type="Gene3D" id="1.20.1540.10">
    <property type="entry name" value="Rhomboid-like"/>
    <property type="match status" value="1"/>
</dbReference>
<evidence type="ECO:0000256" key="1">
    <source>
        <dbReference type="ARBA" id="ARBA00004141"/>
    </source>
</evidence>
<name>A0ABR2G7U3_9ROSI</name>
<evidence type="ECO:0000256" key="2">
    <source>
        <dbReference type="ARBA" id="ARBA00009045"/>
    </source>
</evidence>
<feature type="region of interest" description="Disordered" evidence="7">
    <location>
        <begin position="1"/>
        <end position="57"/>
    </location>
</feature>
<evidence type="ECO:0000256" key="7">
    <source>
        <dbReference type="SAM" id="MobiDB-lite"/>
    </source>
</evidence>
<keyword evidence="6" id="KW-0378">Hydrolase</keyword>
<accession>A0ABR2G7U3</accession>
<feature type="compositionally biased region" description="Pro residues" evidence="7">
    <location>
        <begin position="23"/>
        <end position="35"/>
    </location>
</feature>
<comment type="caution">
    <text evidence="9">The sequence shown here is derived from an EMBL/GenBank/DDBJ whole genome shotgun (WGS) entry which is preliminary data.</text>
</comment>
<evidence type="ECO:0000313" key="9">
    <source>
        <dbReference type="EMBL" id="KAK8596330.1"/>
    </source>
</evidence>
<feature type="domain" description="Peptidase S54 rhomboid" evidence="8">
    <location>
        <begin position="148"/>
        <end position="292"/>
    </location>
</feature>
<feature type="transmembrane region" description="Helical" evidence="6">
    <location>
        <begin position="75"/>
        <end position="97"/>
    </location>
</feature>
<comment type="catalytic activity">
    <reaction evidence="6">
        <text>Cleaves type-1 transmembrane domains using a catalytic dyad composed of serine and histidine that are contributed by different transmembrane domains.</text>
        <dbReference type="EC" id="3.4.21.105"/>
    </reaction>
</comment>
<comment type="function">
    <text evidence="6">Serine protease involved in intramembrane proteolysis.</text>
</comment>
<proteinExistence type="inferred from homology"/>
<sequence length="417" mass="46571">MDSKIEIKVTNPKKGDTVGNPAGPSPSSSPSPSPSPASQTSPSPEGRHRGHGHWHRHRERQQEEWMVDFMPFKKWVPWLIPGFVLVNIFLFIMTMYINDCPKTSNKCVGKFLGRFSFQPFNENPLLGPSASTLEKMGALQVDKVVKKHEAWRMISCIWLHAGVFHLLANMLSLLFIGIRLEQEFGFVRIGVLYLIAGFGGSLMSALFIQNGISVGASGALFGLLGSMLSELITNWTIYANKALSVSYMQFAALLTLVLVIMVNLAMGVLPQIDNFAHIGGFISGFLLGFVLLIRPQFGYISQKNVPPGYIAPRKPKHKTYQYVLWVISLILLIAIISPQGDQLERPVFLVSLHELYPDAIVELQTTTSVLSVNPIREVNELDMHKQWEERNVSINRGNHLPGSTTMFRALSLMHHLV</sequence>
<reference evidence="9 10" key="1">
    <citation type="journal article" date="2024" name="G3 (Bethesda)">
        <title>Genome assembly of Hibiscus sabdariffa L. provides insights into metabolisms of medicinal natural products.</title>
        <authorList>
            <person name="Kim T."/>
        </authorList>
    </citation>
    <scope>NUCLEOTIDE SEQUENCE [LARGE SCALE GENOMIC DNA]</scope>
    <source>
        <strain evidence="9">TK-2024</strain>
        <tissue evidence="9">Old leaves</tissue>
    </source>
</reference>
<evidence type="ECO:0000256" key="5">
    <source>
        <dbReference type="ARBA" id="ARBA00023136"/>
    </source>
</evidence>
<gene>
    <name evidence="9" type="ORF">V6N12_064827</name>
</gene>
<dbReference type="PANTHER" id="PTHR22936:SF77">
    <property type="entry name" value="RHOMBOID-LIKE PROTEIN 1"/>
    <property type="match status" value="1"/>
</dbReference>
<keyword evidence="6" id="KW-0645">Protease</keyword>
<dbReference type="PANTHER" id="PTHR22936">
    <property type="entry name" value="RHOMBOID-RELATED"/>
    <property type="match status" value="1"/>
</dbReference>
<dbReference type="Proteomes" id="UP001472677">
    <property type="component" value="Unassembled WGS sequence"/>
</dbReference>
<dbReference type="EC" id="3.4.21.105" evidence="6"/>
<keyword evidence="4 6" id="KW-1133">Transmembrane helix</keyword>
<evidence type="ECO:0000256" key="6">
    <source>
        <dbReference type="RuleBase" id="RU362115"/>
    </source>
</evidence>
<evidence type="ECO:0000256" key="3">
    <source>
        <dbReference type="ARBA" id="ARBA00022692"/>
    </source>
</evidence>
<dbReference type="SUPFAM" id="SSF144091">
    <property type="entry name" value="Rhomboid-like"/>
    <property type="match status" value="1"/>
</dbReference>
<organism evidence="9 10">
    <name type="scientific">Hibiscus sabdariffa</name>
    <name type="common">roselle</name>
    <dbReference type="NCBI Taxonomy" id="183260"/>
    <lineage>
        <taxon>Eukaryota</taxon>
        <taxon>Viridiplantae</taxon>
        <taxon>Streptophyta</taxon>
        <taxon>Embryophyta</taxon>
        <taxon>Tracheophyta</taxon>
        <taxon>Spermatophyta</taxon>
        <taxon>Magnoliopsida</taxon>
        <taxon>eudicotyledons</taxon>
        <taxon>Gunneridae</taxon>
        <taxon>Pentapetalae</taxon>
        <taxon>rosids</taxon>
        <taxon>malvids</taxon>
        <taxon>Malvales</taxon>
        <taxon>Malvaceae</taxon>
        <taxon>Malvoideae</taxon>
        <taxon>Hibiscus</taxon>
    </lineage>
</organism>
<feature type="transmembrane region" description="Helical" evidence="6">
    <location>
        <begin position="190"/>
        <end position="208"/>
    </location>
</feature>
<dbReference type="InterPro" id="IPR035952">
    <property type="entry name" value="Rhomboid-like_sf"/>
</dbReference>
<feature type="compositionally biased region" description="Basic residues" evidence="7">
    <location>
        <begin position="48"/>
        <end position="57"/>
    </location>
</feature>
<comment type="similarity">
    <text evidence="2 6">Belongs to the peptidase S54 family.</text>
</comment>
<feature type="transmembrane region" description="Helical" evidence="6">
    <location>
        <begin position="214"/>
        <end position="238"/>
    </location>
</feature>
<evidence type="ECO:0000259" key="8">
    <source>
        <dbReference type="Pfam" id="PF01694"/>
    </source>
</evidence>
<evidence type="ECO:0000256" key="4">
    <source>
        <dbReference type="ARBA" id="ARBA00022989"/>
    </source>
</evidence>
<keyword evidence="6" id="KW-0720">Serine protease</keyword>
<feature type="transmembrane region" description="Helical" evidence="6">
    <location>
        <begin position="322"/>
        <end position="340"/>
    </location>
</feature>
<feature type="transmembrane region" description="Helical" evidence="6">
    <location>
        <begin position="250"/>
        <end position="269"/>
    </location>
</feature>
<comment type="subcellular location">
    <subcellularLocation>
        <location evidence="1 6">Membrane</location>
        <topology evidence="1 6">Multi-pass membrane protein</topology>
    </subcellularLocation>
</comment>
<dbReference type="InterPro" id="IPR022764">
    <property type="entry name" value="Peptidase_S54_rhomboid_dom"/>
</dbReference>
<keyword evidence="3 6" id="KW-0812">Transmembrane</keyword>
<feature type="transmembrane region" description="Helical" evidence="6">
    <location>
        <begin position="275"/>
        <end position="293"/>
    </location>
</feature>